<organism evidence="5 6">
    <name type="scientific">Candidatus Thalassospirochaeta sargassi</name>
    <dbReference type="NCBI Taxonomy" id="3119039"/>
    <lineage>
        <taxon>Bacteria</taxon>
        <taxon>Pseudomonadati</taxon>
        <taxon>Spirochaetota</taxon>
        <taxon>Spirochaetia</taxon>
        <taxon>Spirochaetales</taxon>
        <taxon>Spirochaetaceae</taxon>
        <taxon>Candidatus Thalassospirochaeta</taxon>
    </lineage>
</organism>
<comment type="similarity">
    <text evidence="1">Belongs to the glycosyl hydrolase 3 family.</text>
</comment>
<dbReference type="InterPro" id="IPR017853">
    <property type="entry name" value="GH"/>
</dbReference>
<protein>
    <submittedName>
        <fullName evidence="5">Glycoside hydrolase family 3 protein</fullName>
    </submittedName>
</protein>
<dbReference type="PANTHER" id="PTHR30480">
    <property type="entry name" value="BETA-HEXOSAMINIDASE-RELATED"/>
    <property type="match status" value="1"/>
</dbReference>
<comment type="caution">
    <text evidence="5">The sequence shown here is derived from an EMBL/GenBank/DDBJ whole genome shotgun (WGS) entry which is preliminary data.</text>
</comment>
<dbReference type="InterPro" id="IPR036881">
    <property type="entry name" value="Glyco_hydro_3_C_sf"/>
</dbReference>
<name>A0AAJ1IFZ8_9SPIO</name>
<keyword evidence="3" id="KW-0326">Glycosidase</keyword>
<evidence type="ECO:0000256" key="1">
    <source>
        <dbReference type="ARBA" id="ARBA00005336"/>
    </source>
</evidence>
<reference evidence="5 6" key="1">
    <citation type="submission" date="2022-12" db="EMBL/GenBank/DDBJ databases">
        <title>Metagenome assembled genome from gulf of manar.</title>
        <authorList>
            <person name="Kohli P."/>
            <person name="Pk S."/>
            <person name="Venkata Ramana C."/>
            <person name="Sasikala C."/>
        </authorList>
    </citation>
    <scope>NUCLEOTIDE SEQUENCE [LARGE SCALE GENOMIC DNA]</scope>
    <source>
        <strain evidence="5">JB008</strain>
    </source>
</reference>
<dbReference type="SUPFAM" id="SSF51445">
    <property type="entry name" value="(Trans)glycosidases"/>
    <property type="match status" value="1"/>
</dbReference>
<dbReference type="AlphaFoldDB" id="A0AAJ1IFZ8"/>
<evidence type="ECO:0000313" key="5">
    <source>
        <dbReference type="EMBL" id="MDC7228610.1"/>
    </source>
</evidence>
<dbReference type="InterPro" id="IPR050226">
    <property type="entry name" value="NagZ_Beta-hexosaminidase"/>
</dbReference>
<accession>A0AAJ1IFZ8</accession>
<dbReference type="GO" id="GO:0005975">
    <property type="term" value="P:carbohydrate metabolic process"/>
    <property type="evidence" value="ECO:0007669"/>
    <property type="project" value="InterPro"/>
</dbReference>
<feature type="domain" description="Glycoside hydrolase family 3 N-terminal" evidence="4">
    <location>
        <begin position="54"/>
        <end position="372"/>
    </location>
</feature>
<dbReference type="GO" id="GO:0009254">
    <property type="term" value="P:peptidoglycan turnover"/>
    <property type="evidence" value="ECO:0007669"/>
    <property type="project" value="TreeGrafter"/>
</dbReference>
<dbReference type="PANTHER" id="PTHR30480:SF16">
    <property type="entry name" value="GLYCOSIDE HYDROLASE FAMILY 3 DOMAIN PROTEIN"/>
    <property type="match status" value="1"/>
</dbReference>
<proteinExistence type="inferred from homology"/>
<evidence type="ECO:0000313" key="6">
    <source>
        <dbReference type="Proteomes" id="UP001221217"/>
    </source>
</evidence>
<dbReference type="InterPro" id="IPR036962">
    <property type="entry name" value="Glyco_hydro_3_N_sf"/>
</dbReference>
<gene>
    <name evidence="5" type="ORF">PQJ61_17745</name>
</gene>
<evidence type="ECO:0000256" key="3">
    <source>
        <dbReference type="ARBA" id="ARBA00023295"/>
    </source>
</evidence>
<dbReference type="InterPro" id="IPR001764">
    <property type="entry name" value="Glyco_hydro_3_N"/>
</dbReference>
<evidence type="ECO:0000256" key="2">
    <source>
        <dbReference type="ARBA" id="ARBA00022801"/>
    </source>
</evidence>
<dbReference type="GO" id="GO:0004553">
    <property type="term" value="F:hydrolase activity, hydrolyzing O-glycosyl compounds"/>
    <property type="evidence" value="ECO:0007669"/>
    <property type="project" value="InterPro"/>
</dbReference>
<dbReference type="EMBL" id="JAQQAL010000051">
    <property type="protein sequence ID" value="MDC7228610.1"/>
    <property type="molecule type" value="Genomic_DNA"/>
</dbReference>
<dbReference type="Gene3D" id="3.20.20.300">
    <property type="entry name" value="Glycoside hydrolase, family 3, N-terminal domain"/>
    <property type="match status" value="1"/>
</dbReference>
<dbReference type="Proteomes" id="UP001221217">
    <property type="component" value="Unassembled WGS sequence"/>
</dbReference>
<dbReference type="Gene3D" id="3.40.50.1700">
    <property type="entry name" value="Glycoside hydrolase family 3 C-terminal domain"/>
    <property type="match status" value="1"/>
</dbReference>
<dbReference type="Pfam" id="PF00933">
    <property type="entry name" value="Glyco_hydro_3"/>
    <property type="match status" value="1"/>
</dbReference>
<sequence>MFRHRQLKLLTGVLVFTAFMTSVLFASPDFWSSKPDNEILNYLMSEMDDEQLLAQLMLLGYMGGSPSDEIMDWITEKEIGGVKIFGWNVGTLSSLAESVSVMQHESQKTEFKIPLFIVTDQEGGWVRHIHSGTSETSGNMSLAASRLPADSYKTGYYIGMELRALGINMNFAPTVDVYSNAEAHVIGPRAFSDDPQLTALLSTAYFKGMDNAGIICTAKHYPGHGDADKDSHGALPIIEADMETLWNRDLLPYRYLVNENIPAIMSGHLAFPGITGDETPASLSPLLLTEILRKQIGFEGLVVTDDLMMNGVQLLPMNTAEICKAAIMAGNDIILVSRTPEIHEKVWDYLSAELRLDSDFKTRVRESALRVLKTKISYLRDETSVPMYPSPEETSVLIPDEEGSAFFLDQAYRSTTVIRSSGEDGLVPEGKILLAGQLDRFFRIGKQEFPDADEFKFGYTPFYTSSKSVSRRLADRADDYDTIIYCLANPNSAEVLEALKNTRADVIVLSVLTPVYLRQMDWVENAVAVYGTSEDSFSAGFAALGGRLKPSGSLPIKF</sequence>
<keyword evidence="2 5" id="KW-0378">Hydrolase</keyword>
<evidence type="ECO:0000259" key="4">
    <source>
        <dbReference type="Pfam" id="PF00933"/>
    </source>
</evidence>